<evidence type="ECO:0000256" key="2">
    <source>
        <dbReference type="ARBA" id="ARBA00022448"/>
    </source>
</evidence>
<dbReference type="PANTHER" id="PTHR11958">
    <property type="entry name" value="SODIUM/DICARBOXYLATE SYMPORTER-RELATED"/>
    <property type="match status" value="1"/>
</dbReference>
<evidence type="ECO:0000256" key="14">
    <source>
        <dbReference type="ARBA" id="ARBA00034104"/>
    </source>
</evidence>
<reference evidence="22" key="1">
    <citation type="journal article" date="2008" name="Nat. Genet.">
        <title>The Pristionchus pacificus genome provides a unique perspective on nematode lifestyle and parasitism.</title>
        <authorList>
            <person name="Dieterich C."/>
            <person name="Clifton S.W."/>
            <person name="Schuster L.N."/>
            <person name="Chinwalla A."/>
            <person name="Delehaunty K."/>
            <person name="Dinkelacker I."/>
            <person name="Fulton L."/>
            <person name="Fulton R."/>
            <person name="Godfrey J."/>
            <person name="Minx P."/>
            <person name="Mitreva M."/>
            <person name="Roeseler W."/>
            <person name="Tian H."/>
            <person name="Witte H."/>
            <person name="Yang S.P."/>
            <person name="Wilson R.K."/>
            <person name="Sommer R.J."/>
        </authorList>
    </citation>
    <scope>NUCLEOTIDE SEQUENCE [LARGE SCALE GENOMIC DNA]</scope>
    <source>
        <strain evidence="22">PS312</strain>
    </source>
</reference>
<keyword evidence="17" id="KW-0175">Coiled coil</keyword>
<keyword evidence="6 19" id="KW-1133">Transmembrane helix</keyword>
<dbReference type="GO" id="GO:0015501">
    <property type="term" value="F:glutamate:sodium symporter activity"/>
    <property type="evidence" value="ECO:0000318"/>
    <property type="project" value="GO_Central"/>
</dbReference>
<dbReference type="SUPFAM" id="SSF63712">
    <property type="entry name" value="Nicotinic receptor ligand binding domain-like"/>
    <property type="match status" value="1"/>
</dbReference>
<proteinExistence type="inferred from homology"/>
<reference evidence="21" key="2">
    <citation type="submission" date="2022-06" db="UniProtKB">
        <authorList>
            <consortium name="EnsemblMetazoa"/>
        </authorList>
    </citation>
    <scope>IDENTIFICATION</scope>
    <source>
        <strain evidence="21">PS312</strain>
    </source>
</reference>
<keyword evidence="13" id="KW-1071">Ligand-gated ion channel</keyword>
<keyword evidence="4 19" id="KW-0812">Transmembrane</keyword>
<keyword evidence="9" id="KW-1015">Disulfide bond</keyword>
<evidence type="ECO:0000256" key="19">
    <source>
        <dbReference type="SAM" id="Phobius"/>
    </source>
</evidence>
<dbReference type="GO" id="GO:0045211">
    <property type="term" value="C:postsynaptic membrane"/>
    <property type="evidence" value="ECO:0007669"/>
    <property type="project" value="UniProtKB-SubCell"/>
</dbReference>
<evidence type="ECO:0000256" key="9">
    <source>
        <dbReference type="ARBA" id="ARBA00023157"/>
    </source>
</evidence>
<dbReference type="CDD" id="cd18997">
    <property type="entry name" value="LGIC_ECD_nAChR"/>
    <property type="match status" value="1"/>
</dbReference>
<feature type="transmembrane region" description="Helical" evidence="19">
    <location>
        <begin position="315"/>
        <end position="337"/>
    </location>
</feature>
<feature type="transmembrane region" description="Helical" evidence="19">
    <location>
        <begin position="754"/>
        <end position="776"/>
    </location>
</feature>
<dbReference type="Pfam" id="PF21525">
    <property type="entry name" value="Nlp36"/>
    <property type="match status" value="1"/>
</dbReference>
<dbReference type="FunFam" id="2.70.170.10:FF:000061">
    <property type="entry name" value="Ligand-gated ion channel 4"/>
    <property type="match status" value="1"/>
</dbReference>
<evidence type="ECO:0000256" key="4">
    <source>
        <dbReference type="ARBA" id="ARBA00022692"/>
    </source>
</evidence>
<comment type="subcellular location">
    <subcellularLocation>
        <location evidence="14">Postsynaptic cell membrane</location>
        <topology evidence="14">Multi-pass membrane protein</topology>
    </subcellularLocation>
</comment>
<dbReference type="Gene3D" id="1.10.3860.10">
    <property type="entry name" value="Sodium:dicarboxylate symporter"/>
    <property type="match status" value="1"/>
</dbReference>
<evidence type="ECO:0000256" key="11">
    <source>
        <dbReference type="ARBA" id="ARBA00023180"/>
    </source>
</evidence>
<dbReference type="Pfam" id="PF02932">
    <property type="entry name" value="Neur_chan_memb"/>
    <property type="match status" value="1"/>
</dbReference>
<keyword evidence="3" id="KW-1003">Cell membrane</keyword>
<feature type="transmembrane region" description="Helical" evidence="19">
    <location>
        <begin position="714"/>
        <end position="734"/>
    </location>
</feature>
<evidence type="ECO:0000256" key="17">
    <source>
        <dbReference type="SAM" id="Coils"/>
    </source>
</evidence>
<dbReference type="SUPFAM" id="SSF90112">
    <property type="entry name" value="Neurotransmitter-gated ion-channel transmembrane pore"/>
    <property type="match status" value="1"/>
</dbReference>
<feature type="transmembrane region" description="Helical" evidence="19">
    <location>
        <begin position="1003"/>
        <end position="1025"/>
    </location>
</feature>
<evidence type="ECO:0000256" key="8">
    <source>
        <dbReference type="ARBA" id="ARBA00023136"/>
    </source>
</evidence>
<dbReference type="GO" id="GO:0015175">
    <property type="term" value="F:neutral L-amino acid transmembrane transporter activity"/>
    <property type="evidence" value="ECO:0000318"/>
    <property type="project" value="GO_Central"/>
</dbReference>
<name>A0A2A6BG43_PRIPA</name>
<evidence type="ECO:0000256" key="6">
    <source>
        <dbReference type="ARBA" id="ARBA00022989"/>
    </source>
</evidence>
<dbReference type="Gene3D" id="2.70.170.10">
    <property type="entry name" value="Neurotransmitter-gated ion-channel ligand-binding domain"/>
    <property type="match status" value="1"/>
</dbReference>
<comment type="similarity">
    <text evidence="1">Belongs to the dicarboxylate/amino acid:cation symporter (DAACS) (TC 2.A.23) family.</text>
</comment>
<evidence type="ECO:0000313" key="21">
    <source>
        <dbReference type="EnsemblMetazoa" id="PPA23751.1"/>
    </source>
</evidence>
<comment type="similarity">
    <text evidence="15">Belongs to the ligand-gated ion channel (TC 1.A.9) family.</text>
</comment>
<dbReference type="Gene3D" id="1.20.58.390">
    <property type="entry name" value="Neurotransmitter-gated ion-channel transmembrane domain"/>
    <property type="match status" value="1"/>
</dbReference>
<accession>A0A8R1YKF3</accession>
<dbReference type="CDD" id="cd19051">
    <property type="entry name" value="LGIC_TM_cation"/>
    <property type="match status" value="1"/>
</dbReference>
<dbReference type="InterPro" id="IPR018000">
    <property type="entry name" value="Neurotransmitter_ion_chnl_CS"/>
</dbReference>
<dbReference type="InterPro" id="IPR036719">
    <property type="entry name" value="Neuro-gated_channel_TM_sf"/>
</dbReference>
<evidence type="ECO:0000256" key="5">
    <source>
        <dbReference type="ARBA" id="ARBA00022729"/>
    </source>
</evidence>
<feature type="transmembrane region" description="Helical" evidence="19">
    <location>
        <begin position="379"/>
        <end position="401"/>
    </location>
</feature>
<protein>
    <recommendedName>
        <fullName evidence="16">Ligand-gated ion channel 4</fullName>
    </recommendedName>
</protein>
<feature type="chain" id="PRO_5043433594" description="Ligand-gated ion channel 4" evidence="20">
    <location>
        <begin position="28"/>
        <end position="1256"/>
    </location>
</feature>
<feature type="region of interest" description="Disordered" evidence="18">
    <location>
        <begin position="64"/>
        <end position="86"/>
    </location>
</feature>
<feature type="compositionally biased region" description="Polar residues" evidence="18">
    <location>
        <begin position="674"/>
        <end position="684"/>
    </location>
</feature>
<keyword evidence="12" id="KW-0628">Postsynaptic cell membrane</keyword>
<evidence type="ECO:0000256" key="16">
    <source>
        <dbReference type="ARBA" id="ARBA00070708"/>
    </source>
</evidence>
<feature type="transmembrane region" description="Helical" evidence="19">
    <location>
        <begin position="588"/>
        <end position="609"/>
    </location>
</feature>
<dbReference type="InterPro" id="IPR036458">
    <property type="entry name" value="Na:dicarbo_symporter_sf"/>
</dbReference>
<dbReference type="AlphaFoldDB" id="A0A2A6BG43"/>
<feature type="transmembrane region" description="Helical" evidence="19">
    <location>
        <begin position="621"/>
        <end position="648"/>
    </location>
</feature>
<feature type="transmembrane region" description="Helical" evidence="19">
    <location>
        <begin position="1157"/>
        <end position="1180"/>
    </location>
</feature>
<feature type="compositionally biased region" description="Basic and acidic residues" evidence="18">
    <location>
        <begin position="1243"/>
        <end position="1256"/>
    </location>
</feature>
<dbReference type="FunFam" id="1.20.58.390:FF:000043">
    <property type="entry name" value="AcetylCholine Receptor"/>
    <property type="match status" value="1"/>
</dbReference>
<sequence length="1256" mass="140859">MTIDDKYFQMNSLLLSLFFILHCPVNGLITPDSSPLDSTEDVLISQLLDPNNETSIEEVRDLSSEVSSAQLGGEEPPFHSTSSPFREEEVERALKTKYSADGTEERLYRLLLDPERYEKDVRPTPNHLIPTNVTFGFLLNQIVEMDERNQVLTTRSWLNINWMDGRLRWNESEWGGIKQIYIPHYRLWKPDIILVNNAIREYHASLVSTDIMATSEGNVTWLFSAIFKSSCRIQVRYYPFDDQTCDLKFASWSHDASEIVLGLNTDKGDLSSYMNNSEFDLVDMTAKKEVVRFPSDPSLFWPQIVIRIQMHRRPLFYVFNHIIPCVLISSMAVLGFLMPPETGEKINMIITTLLSMGVYLQSITESIPPTSEAVPLIGMYYVASLFMVCMATCVNVITLNIHRNGAANQGRHVPPWMEKWVLGYLASIMHMTIREPDSIALIKTAQSKRSTIRRSSILRDLKRVKNKDNRRGKRSIKSNGCECDCMIADPGISAINLDAEISPHRNGFALIDFPGESAFLGRVVHEQLLPRMTVSKPPMLTEFERRFRKILKRIYRTLQQHEIREEILDERERIKWQWQQLASVVDRLLLAMFSCATFATILFYLVLPMVDLKQQLDVIDYFGVVAVWLCFFSVVFIISVTCILWCCVSKDDDSTVFAKWGMGPKPRRNPVNHKVNSARSSLKGVNSPPESSDDVEEEERRVKKKGGCCKCLRSNLLLILTLTAVASGLGTGYLLKDTKFTPVTLRFISMPGEILMSMFKGIVVPLIVVSIVAGIANMNAGSMGKLNGLAFLYYFVTTLVAVTIGLALVMLIHPGHPDKKVQSEPTRKIPENVQLHTVIYDLIINLFPDNIFSAAFQSRKTLTQTIPHSKQANGTNGKGVDTNPMALSEELAQLMNLTKSVLDKASNATSFDTDFDSLNQSLTDLIEREERSIHRLEGKLNEMGKSPSKDGDVKYSLVTRDGSNILGLLVYSFVFGLLISYSKEKGQFLRDLFTSLDYLIGRFVNLIIWYSPIGIFSLLLTQMLLNPDFSAMVKSLGMYMVTVLSGLFIHLFFVLFLLYIIFVRKNPLKLVKGVAEMMAVAFGTSSSVAALPLHFKCLQENMGVSKIICQMVLPVACTVNMNGTALYEAVASIFIAQLNGVSLTFLDCIIVSLMSTIAALGAAAIPSAGLFTMVMILSVLNVPIEDISLIMSVDWLLDRIRTTLNCLGDSVGASIIDVYAKKRGLVEDSTMVSTAKEDDEERESSNGKDESIAKGN</sequence>
<keyword evidence="13" id="KW-0407">Ion channel</keyword>
<dbReference type="Pfam" id="PF02931">
    <property type="entry name" value="Neur_chan_LBD"/>
    <property type="match status" value="1"/>
</dbReference>
<keyword evidence="13" id="KW-0406">Ion transport</keyword>
<keyword evidence="7" id="KW-0770">Synapse</keyword>
<dbReference type="InterPro" id="IPR006202">
    <property type="entry name" value="Neur_chan_lig-bd"/>
</dbReference>
<accession>A0A2A6BG43</accession>
<dbReference type="GO" id="GO:0005886">
    <property type="term" value="C:plasma membrane"/>
    <property type="evidence" value="ECO:0000318"/>
    <property type="project" value="GO_Central"/>
</dbReference>
<evidence type="ECO:0000256" key="12">
    <source>
        <dbReference type="ARBA" id="ARBA00023257"/>
    </source>
</evidence>
<dbReference type="GO" id="GO:0015813">
    <property type="term" value="P:L-glutamate transmembrane transport"/>
    <property type="evidence" value="ECO:0000318"/>
    <property type="project" value="GO_Central"/>
</dbReference>
<keyword evidence="5 20" id="KW-0732">Signal</keyword>
<dbReference type="PROSITE" id="PS00236">
    <property type="entry name" value="NEUROTR_ION_CHANNEL"/>
    <property type="match status" value="1"/>
</dbReference>
<dbReference type="GO" id="GO:0005313">
    <property type="term" value="F:L-glutamate transmembrane transporter activity"/>
    <property type="evidence" value="ECO:0000318"/>
    <property type="project" value="GO_Central"/>
</dbReference>
<keyword evidence="2" id="KW-0813">Transport</keyword>
<evidence type="ECO:0000256" key="15">
    <source>
        <dbReference type="ARBA" id="ARBA00061606"/>
    </source>
</evidence>
<dbReference type="InterPro" id="IPR006029">
    <property type="entry name" value="Neurotrans-gated_channel_TM"/>
</dbReference>
<dbReference type="InterPro" id="IPR050746">
    <property type="entry name" value="DAACS"/>
</dbReference>
<keyword evidence="10" id="KW-0675">Receptor</keyword>
<feature type="transmembrane region" description="Helical" evidence="19">
    <location>
        <begin position="788"/>
        <end position="812"/>
    </location>
</feature>
<dbReference type="GO" id="GO:0005230">
    <property type="term" value="F:extracellular ligand-gated monoatomic ion channel activity"/>
    <property type="evidence" value="ECO:0007669"/>
    <property type="project" value="InterPro"/>
</dbReference>
<feature type="signal peptide" evidence="20">
    <location>
        <begin position="1"/>
        <end position="27"/>
    </location>
</feature>
<evidence type="ECO:0000256" key="18">
    <source>
        <dbReference type="SAM" id="MobiDB-lite"/>
    </source>
</evidence>
<dbReference type="EnsemblMetazoa" id="PPA23751.1">
    <property type="protein sequence ID" value="PPA23751.1"/>
    <property type="gene ID" value="WBGene00113305"/>
</dbReference>
<dbReference type="PRINTS" id="PR00173">
    <property type="entry name" value="EDTRNSPORT"/>
</dbReference>
<evidence type="ECO:0000256" key="13">
    <source>
        <dbReference type="ARBA" id="ARBA00023286"/>
    </source>
</evidence>
<feature type="coiled-coil region" evidence="17">
    <location>
        <begin position="919"/>
        <end position="946"/>
    </location>
</feature>
<feature type="transmembrane region" description="Helical" evidence="19">
    <location>
        <begin position="965"/>
        <end position="982"/>
    </location>
</feature>
<feature type="region of interest" description="Disordered" evidence="18">
    <location>
        <begin position="1230"/>
        <end position="1256"/>
    </location>
</feature>
<feature type="region of interest" description="Disordered" evidence="18">
    <location>
        <begin position="668"/>
        <end position="697"/>
    </location>
</feature>
<dbReference type="SUPFAM" id="SSF118215">
    <property type="entry name" value="Proton glutamate symport protein"/>
    <property type="match status" value="1"/>
</dbReference>
<evidence type="ECO:0000256" key="3">
    <source>
        <dbReference type="ARBA" id="ARBA00022475"/>
    </source>
</evidence>
<dbReference type="InterPro" id="IPR036734">
    <property type="entry name" value="Neur_chan_lig-bd_sf"/>
</dbReference>
<dbReference type="PANTHER" id="PTHR11958:SF63">
    <property type="entry name" value="AMINO ACID TRANSPORTER"/>
    <property type="match status" value="1"/>
</dbReference>
<evidence type="ECO:0000256" key="10">
    <source>
        <dbReference type="ARBA" id="ARBA00023170"/>
    </source>
</evidence>
<keyword evidence="11" id="KW-0325">Glycoprotein</keyword>
<dbReference type="Pfam" id="PF00375">
    <property type="entry name" value="SDF"/>
    <property type="match status" value="1"/>
</dbReference>
<feature type="transmembrane region" description="Helical" evidence="19">
    <location>
        <begin position="1037"/>
        <end position="1062"/>
    </location>
</feature>
<dbReference type="Proteomes" id="UP000005239">
    <property type="component" value="Unassembled WGS sequence"/>
</dbReference>
<evidence type="ECO:0000313" key="22">
    <source>
        <dbReference type="Proteomes" id="UP000005239"/>
    </source>
</evidence>
<dbReference type="InterPro" id="IPR001991">
    <property type="entry name" value="Na-dicarboxylate_symporter"/>
</dbReference>
<keyword evidence="22" id="KW-1185">Reference proteome</keyword>
<keyword evidence="8 19" id="KW-0472">Membrane</keyword>
<evidence type="ECO:0000256" key="20">
    <source>
        <dbReference type="SAM" id="SignalP"/>
    </source>
</evidence>
<evidence type="ECO:0000256" key="1">
    <source>
        <dbReference type="ARBA" id="ARBA00006148"/>
    </source>
</evidence>
<organism evidence="21 22">
    <name type="scientific">Pristionchus pacificus</name>
    <name type="common">Parasitic nematode worm</name>
    <dbReference type="NCBI Taxonomy" id="54126"/>
    <lineage>
        <taxon>Eukaryota</taxon>
        <taxon>Metazoa</taxon>
        <taxon>Ecdysozoa</taxon>
        <taxon>Nematoda</taxon>
        <taxon>Chromadorea</taxon>
        <taxon>Rhabditida</taxon>
        <taxon>Rhabditina</taxon>
        <taxon>Diplogasteromorpha</taxon>
        <taxon>Diplogasteroidea</taxon>
        <taxon>Neodiplogasteridae</taxon>
        <taxon>Pristionchus</taxon>
    </lineage>
</organism>
<gene>
    <name evidence="21" type="primary">WBGene00113305</name>
</gene>
<evidence type="ECO:0000256" key="7">
    <source>
        <dbReference type="ARBA" id="ARBA00023018"/>
    </source>
</evidence>
<dbReference type="InterPro" id="IPR038050">
    <property type="entry name" value="Neuro_actylchol_rec"/>
</dbReference>